<sequence>MNVLDIFLKLFINLPIVYSIIVKYIIIKPVIIADGSGKRLWSLSSKEKPKQFKKILSNLTLTTANIN</sequence>
<evidence type="ECO:0000256" key="1">
    <source>
        <dbReference type="SAM" id="Phobius"/>
    </source>
</evidence>
<dbReference type="SUPFAM" id="SSF53448">
    <property type="entry name" value="Nucleotide-diphospho-sugar transferases"/>
    <property type="match status" value="1"/>
</dbReference>
<evidence type="ECO:0000259" key="2">
    <source>
        <dbReference type="Pfam" id="PF00483"/>
    </source>
</evidence>
<accession>A8GPI3</accession>
<evidence type="ECO:0000313" key="4">
    <source>
        <dbReference type="Proteomes" id="UP000006830"/>
    </source>
</evidence>
<protein>
    <recommendedName>
        <fullName evidence="2">Nucleotidyl transferase domain-containing protein</fullName>
    </recommendedName>
</protein>
<proteinExistence type="predicted"/>
<keyword evidence="1" id="KW-1133">Transmembrane helix</keyword>
<feature type="domain" description="Nucleotidyl transferase" evidence="2">
    <location>
        <begin position="28"/>
        <end position="57"/>
    </location>
</feature>
<dbReference type="InterPro" id="IPR029044">
    <property type="entry name" value="Nucleotide-diphossugar_trans"/>
</dbReference>
<gene>
    <name evidence="3" type="ordered locus">A1C_05290</name>
</gene>
<dbReference type="KEGG" id="rak:A1C_05290"/>
<keyword evidence="1" id="KW-0812">Transmembrane</keyword>
<feature type="transmembrane region" description="Helical" evidence="1">
    <location>
        <begin position="6"/>
        <end position="26"/>
    </location>
</feature>
<keyword evidence="1" id="KW-0472">Membrane</keyword>
<organism evidence="3 4">
    <name type="scientific">Rickettsia akari (strain Hartford)</name>
    <dbReference type="NCBI Taxonomy" id="293614"/>
    <lineage>
        <taxon>Bacteria</taxon>
        <taxon>Pseudomonadati</taxon>
        <taxon>Pseudomonadota</taxon>
        <taxon>Alphaproteobacteria</taxon>
        <taxon>Rickettsiales</taxon>
        <taxon>Rickettsiaceae</taxon>
        <taxon>Rickettsieae</taxon>
        <taxon>Rickettsia</taxon>
        <taxon>spotted fever group</taxon>
    </lineage>
</organism>
<dbReference type="Pfam" id="PF00483">
    <property type="entry name" value="NTP_transferase"/>
    <property type="match status" value="1"/>
</dbReference>
<keyword evidence="4" id="KW-1185">Reference proteome</keyword>
<dbReference type="Proteomes" id="UP000006830">
    <property type="component" value="Chromosome"/>
</dbReference>
<dbReference type="EMBL" id="CP000847">
    <property type="protein sequence ID" value="ABV75308.1"/>
    <property type="molecule type" value="Genomic_DNA"/>
</dbReference>
<dbReference type="HOGENOM" id="CLU_2809678_0_0_5"/>
<dbReference type="AlphaFoldDB" id="A8GPI3"/>
<name>A8GPI3_RICAH</name>
<reference evidence="3" key="1">
    <citation type="submission" date="2007-09" db="EMBL/GenBank/DDBJ databases">
        <title>Complete Genome Sequence of Rickettsia akari.</title>
        <authorList>
            <person name="Madan A."/>
            <person name="Fahey J."/>
            <person name="Helton E."/>
            <person name="Ketteman M."/>
            <person name="Madan A."/>
            <person name="Rodrigues S."/>
            <person name="Sanchez A."/>
            <person name="Whiting M."/>
            <person name="Dasch G."/>
            <person name="Eremeeva M."/>
        </authorList>
    </citation>
    <scope>NUCLEOTIDE SEQUENCE</scope>
    <source>
        <strain evidence="3">Hartford</strain>
    </source>
</reference>
<evidence type="ECO:0000313" key="3">
    <source>
        <dbReference type="EMBL" id="ABV75308.1"/>
    </source>
</evidence>
<dbReference type="InterPro" id="IPR005835">
    <property type="entry name" value="NTP_transferase_dom"/>
</dbReference>
<dbReference type="Gene3D" id="3.90.550.10">
    <property type="entry name" value="Spore Coat Polysaccharide Biosynthesis Protein SpsA, Chain A"/>
    <property type="match status" value="1"/>
</dbReference>